<feature type="region of interest" description="Disordered" evidence="1">
    <location>
        <begin position="61"/>
        <end position="82"/>
    </location>
</feature>
<protein>
    <submittedName>
        <fullName evidence="2">Uncharacterized protein</fullName>
    </submittedName>
</protein>
<dbReference type="Proteomes" id="UP000198310">
    <property type="component" value="Unassembled WGS sequence"/>
</dbReference>
<evidence type="ECO:0000313" key="2">
    <source>
        <dbReference type="EMBL" id="SNR91787.1"/>
    </source>
</evidence>
<gene>
    <name evidence="2" type="ORF">SAMN06269173_11153</name>
</gene>
<sequence length="82" mass="9004">MPTLNDTARRQKRLSSGNTNPALVINNAGKKANLPNQNGRLDEFLKALPFKHELRQKYLRLSQPGSAPGSAPKNVKELLAAK</sequence>
<reference evidence="3" key="1">
    <citation type="submission" date="2017-06" db="EMBL/GenBank/DDBJ databases">
        <authorList>
            <person name="Varghese N."/>
            <person name="Submissions S."/>
        </authorList>
    </citation>
    <scope>NUCLEOTIDE SEQUENCE [LARGE SCALE GENOMIC DNA]</scope>
    <source>
        <strain evidence="3">DSM 28041</strain>
    </source>
</reference>
<proteinExistence type="predicted"/>
<dbReference type="RefSeq" id="WP_089333887.1">
    <property type="nucleotide sequence ID" value="NZ_FZNS01000011.1"/>
</dbReference>
<feature type="region of interest" description="Disordered" evidence="1">
    <location>
        <begin position="1"/>
        <end position="36"/>
    </location>
</feature>
<dbReference type="EMBL" id="FZNS01000011">
    <property type="protein sequence ID" value="SNR91787.1"/>
    <property type="molecule type" value="Genomic_DNA"/>
</dbReference>
<keyword evidence="3" id="KW-1185">Reference proteome</keyword>
<dbReference type="AlphaFoldDB" id="A0A239A844"/>
<name>A0A239A844_9BACT</name>
<evidence type="ECO:0000313" key="3">
    <source>
        <dbReference type="Proteomes" id="UP000198310"/>
    </source>
</evidence>
<evidence type="ECO:0000256" key="1">
    <source>
        <dbReference type="SAM" id="MobiDB-lite"/>
    </source>
</evidence>
<organism evidence="2 3">
    <name type="scientific">Hymenobacter mucosus</name>
    <dbReference type="NCBI Taxonomy" id="1411120"/>
    <lineage>
        <taxon>Bacteria</taxon>
        <taxon>Pseudomonadati</taxon>
        <taxon>Bacteroidota</taxon>
        <taxon>Cytophagia</taxon>
        <taxon>Cytophagales</taxon>
        <taxon>Hymenobacteraceae</taxon>
        <taxon>Hymenobacter</taxon>
    </lineage>
</organism>
<accession>A0A239A844</accession>